<dbReference type="EMBL" id="BGZK01000483">
    <property type="protein sequence ID" value="GBP46426.1"/>
    <property type="molecule type" value="Genomic_DNA"/>
</dbReference>
<reference evidence="1 2" key="1">
    <citation type="journal article" date="2019" name="Commun. Biol.">
        <title>The bagworm genome reveals a unique fibroin gene that provides high tensile strength.</title>
        <authorList>
            <person name="Kono N."/>
            <person name="Nakamura H."/>
            <person name="Ohtoshi R."/>
            <person name="Tomita M."/>
            <person name="Numata K."/>
            <person name="Arakawa K."/>
        </authorList>
    </citation>
    <scope>NUCLEOTIDE SEQUENCE [LARGE SCALE GENOMIC DNA]</scope>
</reference>
<evidence type="ECO:0000313" key="2">
    <source>
        <dbReference type="Proteomes" id="UP000299102"/>
    </source>
</evidence>
<comment type="caution">
    <text evidence="1">The sequence shown here is derived from an EMBL/GenBank/DDBJ whole genome shotgun (WGS) entry which is preliminary data.</text>
</comment>
<evidence type="ECO:0000313" key="1">
    <source>
        <dbReference type="EMBL" id="GBP46426.1"/>
    </source>
</evidence>
<accession>A0A4C1W4G8</accession>
<dbReference type="Proteomes" id="UP000299102">
    <property type="component" value="Unassembled WGS sequence"/>
</dbReference>
<dbReference type="OrthoDB" id="10070851at2759"/>
<dbReference type="AlphaFoldDB" id="A0A4C1W4G8"/>
<protein>
    <recommendedName>
        <fullName evidence="3">Reverse transcriptase domain-containing protein</fullName>
    </recommendedName>
</protein>
<proteinExistence type="predicted"/>
<organism evidence="1 2">
    <name type="scientific">Eumeta variegata</name>
    <name type="common">Bagworm moth</name>
    <name type="synonym">Eumeta japonica</name>
    <dbReference type="NCBI Taxonomy" id="151549"/>
    <lineage>
        <taxon>Eukaryota</taxon>
        <taxon>Metazoa</taxon>
        <taxon>Ecdysozoa</taxon>
        <taxon>Arthropoda</taxon>
        <taxon>Hexapoda</taxon>
        <taxon>Insecta</taxon>
        <taxon>Pterygota</taxon>
        <taxon>Neoptera</taxon>
        <taxon>Endopterygota</taxon>
        <taxon>Lepidoptera</taxon>
        <taxon>Glossata</taxon>
        <taxon>Ditrysia</taxon>
        <taxon>Tineoidea</taxon>
        <taxon>Psychidae</taxon>
        <taxon>Oiketicinae</taxon>
        <taxon>Eumeta</taxon>
    </lineage>
</organism>
<gene>
    <name evidence="1" type="ORF">EVAR_95126_1</name>
</gene>
<keyword evidence="2" id="KW-1185">Reference proteome</keyword>
<evidence type="ECO:0008006" key="3">
    <source>
        <dbReference type="Google" id="ProtNLM"/>
    </source>
</evidence>
<sequence length="202" mass="22233">MPTHNCTITATYADDTAILLTHETHDSLSESLQQHLALIEVWLKQWRNKGSTDKSVEVTFTLRRKTCPLITPDTTDTTDCNQMIVTPSPTSVFDPSSVLFFGPGPACDSAPIRFYSRPVRNSLSHPTFNTDFATSHNSDLDEAGTKNLIEISDGDRIGPPELLHTAEAATSRAYTARVSCLISRADPFSCCSPVIIAWPYND</sequence>
<name>A0A4C1W4G8_EUMVA</name>